<gene>
    <name evidence="6" type="ORF">EJ995_09050</name>
</gene>
<dbReference type="EMBL" id="CP034549">
    <property type="protein sequence ID" value="AZQ44379.1"/>
    <property type="molecule type" value="Genomic_DNA"/>
</dbReference>
<dbReference type="KEGG" id="noj:EJ995_09050"/>
<dbReference type="GO" id="GO:0016020">
    <property type="term" value="C:membrane"/>
    <property type="evidence" value="ECO:0007669"/>
    <property type="project" value="UniProtKB-SubCell"/>
</dbReference>
<accession>A0A3S9MZ12</accession>
<keyword evidence="4 5" id="KW-0472">Membrane</keyword>
<organism evidence="6 7">
    <name type="scientific">Nonlabens ponticola</name>
    <dbReference type="NCBI Taxonomy" id="2496866"/>
    <lineage>
        <taxon>Bacteria</taxon>
        <taxon>Pseudomonadati</taxon>
        <taxon>Bacteroidota</taxon>
        <taxon>Flavobacteriia</taxon>
        <taxon>Flavobacteriales</taxon>
        <taxon>Flavobacteriaceae</taxon>
        <taxon>Nonlabens</taxon>
    </lineage>
</organism>
<evidence type="ECO:0000256" key="1">
    <source>
        <dbReference type="ARBA" id="ARBA00004141"/>
    </source>
</evidence>
<keyword evidence="2 5" id="KW-0812">Transmembrane</keyword>
<keyword evidence="3 5" id="KW-1133">Transmembrane helix</keyword>
<dbReference type="AlphaFoldDB" id="A0A3S9MZ12"/>
<name>A0A3S9MZ12_9FLAO</name>
<evidence type="ECO:0000256" key="3">
    <source>
        <dbReference type="ARBA" id="ARBA00022989"/>
    </source>
</evidence>
<dbReference type="OrthoDB" id="1493324at2"/>
<reference evidence="6 7" key="1">
    <citation type="submission" date="2018-12" db="EMBL/GenBank/DDBJ databases">
        <title>Complete genome of Nonlabens sp. MJ115.</title>
        <authorList>
            <person name="Choi H.S."/>
            <person name="Jung J."/>
        </authorList>
    </citation>
    <scope>NUCLEOTIDE SEQUENCE [LARGE SCALE GENOMIC DNA]</scope>
    <source>
        <strain evidence="6 7">MJ115</strain>
    </source>
</reference>
<dbReference type="Pfam" id="PF13564">
    <property type="entry name" value="DoxX_2"/>
    <property type="match status" value="1"/>
</dbReference>
<evidence type="ECO:0000256" key="5">
    <source>
        <dbReference type="SAM" id="Phobius"/>
    </source>
</evidence>
<feature type="transmembrane region" description="Helical" evidence="5">
    <location>
        <begin position="6"/>
        <end position="26"/>
    </location>
</feature>
<sequence>MDYSFLEILEIIFKLIVGLSILNVWLINRNKNSQFRAQDATNMREEFAVYGLSKSMMIIVGTIKCFCAVLLLISIFYPSVEWVGAAGIVLLMAVAISMHFKVGDPIKKSFPAALFLVLSLATIFI</sequence>
<evidence type="ECO:0000256" key="4">
    <source>
        <dbReference type="ARBA" id="ARBA00023136"/>
    </source>
</evidence>
<evidence type="ECO:0000256" key="2">
    <source>
        <dbReference type="ARBA" id="ARBA00022692"/>
    </source>
</evidence>
<keyword evidence="7" id="KW-1185">Reference proteome</keyword>
<protein>
    <submittedName>
        <fullName evidence="6">DoxX family protein</fullName>
    </submittedName>
</protein>
<dbReference type="InterPro" id="IPR032808">
    <property type="entry name" value="DoxX"/>
</dbReference>
<dbReference type="RefSeq" id="WP_126447761.1">
    <property type="nucleotide sequence ID" value="NZ_CP034549.1"/>
</dbReference>
<feature type="transmembrane region" description="Helical" evidence="5">
    <location>
        <begin position="82"/>
        <end position="100"/>
    </location>
</feature>
<evidence type="ECO:0000313" key="7">
    <source>
        <dbReference type="Proteomes" id="UP000279600"/>
    </source>
</evidence>
<proteinExistence type="predicted"/>
<evidence type="ECO:0000313" key="6">
    <source>
        <dbReference type="EMBL" id="AZQ44379.1"/>
    </source>
</evidence>
<dbReference type="Proteomes" id="UP000279600">
    <property type="component" value="Chromosome"/>
</dbReference>
<feature type="transmembrane region" description="Helical" evidence="5">
    <location>
        <begin position="47"/>
        <end position="76"/>
    </location>
</feature>
<comment type="subcellular location">
    <subcellularLocation>
        <location evidence="1">Membrane</location>
        <topology evidence="1">Multi-pass membrane protein</topology>
    </subcellularLocation>
</comment>